<proteinExistence type="predicted"/>
<reference evidence="1 2" key="1">
    <citation type="journal article" date="2020" name="ISME J.">
        <title>Uncovering the hidden diversity of litter-decomposition mechanisms in mushroom-forming fungi.</title>
        <authorList>
            <person name="Floudas D."/>
            <person name="Bentzer J."/>
            <person name="Ahren D."/>
            <person name="Johansson T."/>
            <person name="Persson P."/>
            <person name="Tunlid A."/>
        </authorList>
    </citation>
    <scope>NUCLEOTIDE SEQUENCE [LARGE SCALE GENOMIC DNA]</scope>
    <source>
        <strain evidence="1 2">CBS 291.85</strain>
    </source>
</reference>
<keyword evidence="2" id="KW-1185">Reference proteome</keyword>
<evidence type="ECO:0000313" key="1">
    <source>
        <dbReference type="EMBL" id="KAF5370399.1"/>
    </source>
</evidence>
<gene>
    <name evidence="1" type="ORF">D9758_006906</name>
</gene>
<dbReference type="Proteomes" id="UP000559256">
    <property type="component" value="Unassembled WGS sequence"/>
</dbReference>
<name>A0A8H5GSH4_9AGAR</name>
<organism evidence="1 2">
    <name type="scientific">Tetrapyrgos nigripes</name>
    <dbReference type="NCBI Taxonomy" id="182062"/>
    <lineage>
        <taxon>Eukaryota</taxon>
        <taxon>Fungi</taxon>
        <taxon>Dikarya</taxon>
        <taxon>Basidiomycota</taxon>
        <taxon>Agaricomycotina</taxon>
        <taxon>Agaricomycetes</taxon>
        <taxon>Agaricomycetidae</taxon>
        <taxon>Agaricales</taxon>
        <taxon>Marasmiineae</taxon>
        <taxon>Marasmiaceae</taxon>
        <taxon>Tetrapyrgos</taxon>
    </lineage>
</organism>
<comment type="caution">
    <text evidence="1">The sequence shown here is derived from an EMBL/GenBank/DDBJ whole genome shotgun (WGS) entry which is preliminary data.</text>
</comment>
<evidence type="ECO:0000313" key="2">
    <source>
        <dbReference type="Proteomes" id="UP000559256"/>
    </source>
</evidence>
<protein>
    <submittedName>
        <fullName evidence="1">Uncharacterized protein</fullName>
    </submittedName>
</protein>
<dbReference type="AlphaFoldDB" id="A0A8H5GSH4"/>
<dbReference type="EMBL" id="JAACJM010000011">
    <property type="protein sequence ID" value="KAF5370399.1"/>
    <property type="molecule type" value="Genomic_DNA"/>
</dbReference>
<sequence length="145" mass="16368">MATYSSFSYHVATGKAVCDTIACDISLMPPPAVNGGYFAFARVKTDVCLVQVSSSTPTSSPLTTVDVKVFRHEFITIFRLSQTMTLHPSDLQILELIDDQLKCYEEDKETVFLAKSLTERLRTLTLPRRRNTPPHHRRVQALLPR</sequence>
<dbReference type="OrthoDB" id="3231772at2759"/>
<accession>A0A8H5GSH4</accession>